<keyword evidence="1" id="KW-1133">Transmembrane helix</keyword>
<evidence type="ECO:0000313" key="3">
    <source>
        <dbReference type="Proteomes" id="UP000516373"/>
    </source>
</evidence>
<keyword evidence="1" id="KW-0472">Membrane</keyword>
<evidence type="ECO:0000313" key="2">
    <source>
        <dbReference type="EMBL" id="BCL20551.1"/>
    </source>
</evidence>
<name>A0A7G1NCT8_9ACTN</name>
<dbReference type="AlphaFoldDB" id="A0A7G1NCT8"/>
<sequence length="214" mass="24092">MDMKSQRAQLFLWCAGAMVLLLALLITPWALEQVAPTQQDWNRLSDISQTYGALSVPISAIALSGVAASLIYQVRQTNIANQEAQRSSHRQMLMYALEHPEFLVCWEPVSGMSTVEMRRLIYTNMIVSNWHSDYLLRRWNDREARARFSVHFQGAVARTHWEKTASNWRTVAEASGDTRRVRFVDIADESYAAAAATGPGVPPEAYFADPSRGS</sequence>
<dbReference type="InterPro" id="IPR045728">
    <property type="entry name" value="DUF6082"/>
</dbReference>
<reference evidence="2 3" key="1">
    <citation type="journal article" date="2014" name="Int. J. Syst. Evol. Microbiol.">
        <title>Complete genome sequence of Corynebacterium casei LMG S-19264T (=DSM 44701T), isolated from a smear-ripened cheese.</title>
        <authorList>
            <consortium name="US DOE Joint Genome Institute (JGI-PGF)"/>
            <person name="Walter F."/>
            <person name="Albersmeier A."/>
            <person name="Kalinowski J."/>
            <person name="Ruckert C."/>
        </authorList>
    </citation>
    <scope>NUCLEOTIDE SEQUENCE [LARGE SCALE GENOMIC DNA]</scope>
    <source>
        <strain evidence="2 3">JCM 4255</strain>
    </source>
</reference>
<feature type="transmembrane region" description="Helical" evidence="1">
    <location>
        <begin position="51"/>
        <end position="72"/>
    </location>
</feature>
<organism evidence="2 3">
    <name type="scientific">Streptomyces tuirus</name>
    <dbReference type="NCBI Taxonomy" id="68278"/>
    <lineage>
        <taxon>Bacteria</taxon>
        <taxon>Bacillati</taxon>
        <taxon>Actinomycetota</taxon>
        <taxon>Actinomycetes</taxon>
        <taxon>Kitasatosporales</taxon>
        <taxon>Streptomycetaceae</taxon>
        <taxon>Streptomyces</taxon>
    </lineage>
</organism>
<proteinExistence type="predicted"/>
<evidence type="ECO:0000256" key="1">
    <source>
        <dbReference type="SAM" id="Phobius"/>
    </source>
</evidence>
<dbReference type="Pfam" id="PF19560">
    <property type="entry name" value="DUF6082"/>
    <property type="match status" value="1"/>
</dbReference>
<accession>A0A7G1NCT8</accession>
<feature type="transmembrane region" description="Helical" evidence="1">
    <location>
        <begin position="12"/>
        <end position="31"/>
    </location>
</feature>
<dbReference type="RefSeq" id="WP_190898911.1">
    <property type="nucleotide sequence ID" value="NZ_AP023439.1"/>
</dbReference>
<dbReference type="KEGG" id="stui:GCM10017668_23940"/>
<dbReference type="Proteomes" id="UP000516373">
    <property type="component" value="Chromosome"/>
</dbReference>
<gene>
    <name evidence="2" type="ORF">GCM10017668_23940</name>
</gene>
<dbReference type="EMBL" id="AP023439">
    <property type="protein sequence ID" value="BCL20551.1"/>
    <property type="molecule type" value="Genomic_DNA"/>
</dbReference>
<protein>
    <submittedName>
        <fullName evidence="2">Uncharacterized protein</fullName>
    </submittedName>
</protein>
<keyword evidence="1" id="KW-0812">Transmembrane</keyword>